<feature type="binding site" evidence="14">
    <location>
        <position position="133"/>
    </location>
    <ligand>
        <name>ATP</name>
        <dbReference type="ChEBI" id="CHEBI:30616"/>
    </ligand>
</feature>
<evidence type="ECO:0000256" key="14">
    <source>
        <dbReference type="PIRSR" id="PIRSR004930-1"/>
    </source>
</evidence>
<dbReference type="EMBL" id="QLMI01000001">
    <property type="protein sequence ID" value="RAK25308.1"/>
    <property type="molecule type" value="Genomic_DNA"/>
</dbReference>
<organism evidence="16 17">
    <name type="scientific">Flavobacterium aquaticum</name>
    <dbReference type="NCBI Taxonomy" id="1236486"/>
    <lineage>
        <taxon>Bacteria</taxon>
        <taxon>Pseudomonadati</taxon>
        <taxon>Bacteroidota</taxon>
        <taxon>Flavobacteriia</taxon>
        <taxon>Flavobacteriales</taxon>
        <taxon>Flavobacteriaceae</taxon>
        <taxon>Flavobacterium</taxon>
    </lineage>
</organism>
<evidence type="ECO:0000256" key="12">
    <source>
        <dbReference type="ARBA" id="ARBA00048366"/>
    </source>
</evidence>
<feature type="binding site" evidence="14">
    <location>
        <position position="141"/>
    </location>
    <ligand>
        <name>ATP</name>
        <dbReference type="ChEBI" id="CHEBI:30616"/>
    </ligand>
</feature>
<evidence type="ECO:0000256" key="10">
    <source>
        <dbReference type="ARBA" id="ARBA00022840"/>
    </source>
</evidence>
<evidence type="ECO:0000256" key="4">
    <source>
        <dbReference type="ARBA" id="ARBA00015492"/>
    </source>
</evidence>
<evidence type="ECO:0000256" key="9">
    <source>
        <dbReference type="ARBA" id="ARBA00022741"/>
    </source>
</evidence>
<comment type="catalytic activity">
    <reaction evidence="12 13">
        <text>L-threonine + hydrogencarbonate + ATP = L-threonylcarbamoyladenylate + diphosphate + H2O</text>
        <dbReference type="Rhea" id="RHEA:36407"/>
        <dbReference type="ChEBI" id="CHEBI:15377"/>
        <dbReference type="ChEBI" id="CHEBI:17544"/>
        <dbReference type="ChEBI" id="CHEBI:30616"/>
        <dbReference type="ChEBI" id="CHEBI:33019"/>
        <dbReference type="ChEBI" id="CHEBI:57926"/>
        <dbReference type="ChEBI" id="CHEBI:73682"/>
        <dbReference type="EC" id="2.7.7.87"/>
    </reaction>
</comment>
<feature type="binding site" evidence="14">
    <location>
        <position position="52"/>
    </location>
    <ligand>
        <name>ATP</name>
        <dbReference type="ChEBI" id="CHEBI:30616"/>
    </ligand>
</feature>
<dbReference type="GO" id="GO:0005524">
    <property type="term" value="F:ATP binding"/>
    <property type="evidence" value="ECO:0007669"/>
    <property type="project" value="UniProtKB-UniRule"/>
</dbReference>
<dbReference type="Gene3D" id="3.40.50.11030">
    <property type="entry name" value="Threonylcarbamoyl-AMP synthase, C-terminal domain"/>
    <property type="match status" value="1"/>
</dbReference>
<dbReference type="PANTHER" id="PTHR17490:SF16">
    <property type="entry name" value="THREONYLCARBAMOYL-AMP SYNTHASE"/>
    <property type="match status" value="1"/>
</dbReference>
<protein>
    <recommendedName>
        <fullName evidence="4 13">Threonylcarbamoyl-AMP synthase</fullName>
        <shortName evidence="13">TC-AMP synthase</shortName>
        <ecNumber evidence="3 13">2.7.7.87</ecNumber>
    </recommendedName>
    <alternativeName>
        <fullName evidence="11 13">L-threonylcarbamoyladenylate synthase</fullName>
    </alternativeName>
</protein>
<feature type="binding site" evidence="14">
    <location>
        <position position="48"/>
    </location>
    <ligand>
        <name>ATP</name>
        <dbReference type="ChEBI" id="CHEBI:30616"/>
    </ligand>
</feature>
<feature type="binding site" evidence="14">
    <location>
        <position position="25"/>
    </location>
    <ligand>
        <name>L-threonine</name>
        <dbReference type="ChEBI" id="CHEBI:57926"/>
    </ligand>
</feature>
<gene>
    <name evidence="16" type="ORF">B0I03_101482</name>
</gene>
<keyword evidence="17" id="KW-1185">Reference proteome</keyword>
<dbReference type="GO" id="GO:0061710">
    <property type="term" value="F:L-threonylcarbamoyladenylate synthase"/>
    <property type="evidence" value="ECO:0007669"/>
    <property type="project" value="UniProtKB-EC"/>
</dbReference>
<feature type="binding site" evidence="14">
    <location>
        <position position="57"/>
    </location>
    <ligand>
        <name>L-threonine</name>
        <dbReference type="ChEBI" id="CHEBI:57926"/>
    </ligand>
</feature>
<evidence type="ECO:0000256" key="11">
    <source>
        <dbReference type="ARBA" id="ARBA00029774"/>
    </source>
</evidence>
<dbReference type="InterPro" id="IPR017945">
    <property type="entry name" value="DHBP_synth_RibB-like_a/b_dom"/>
</dbReference>
<evidence type="ECO:0000259" key="15">
    <source>
        <dbReference type="PROSITE" id="PS51163"/>
    </source>
</evidence>
<dbReference type="SUPFAM" id="SSF55821">
    <property type="entry name" value="YrdC/RibB"/>
    <property type="match status" value="1"/>
</dbReference>
<dbReference type="AlphaFoldDB" id="A0A327YVP5"/>
<dbReference type="PROSITE" id="PS51163">
    <property type="entry name" value="YRDC"/>
    <property type="match status" value="1"/>
</dbReference>
<evidence type="ECO:0000313" key="17">
    <source>
        <dbReference type="Proteomes" id="UP000249620"/>
    </source>
</evidence>
<keyword evidence="6 13" id="KW-0808">Transferase</keyword>
<dbReference type="FunFam" id="3.90.870.10:FF:000009">
    <property type="entry name" value="Threonylcarbamoyl-AMP synthase, putative"/>
    <property type="match status" value="1"/>
</dbReference>
<dbReference type="PANTHER" id="PTHR17490">
    <property type="entry name" value="SUA5"/>
    <property type="match status" value="1"/>
</dbReference>
<feature type="binding site" evidence="14">
    <location>
        <position position="185"/>
    </location>
    <ligand>
        <name>ATP</name>
        <dbReference type="ChEBI" id="CHEBI:30616"/>
    </ligand>
</feature>
<dbReference type="PIRSF" id="PIRSF004930">
    <property type="entry name" value="Tln_factor_SUA5"/>
    <property type="match status" value="1"/>
</dbReference>
<feature type="binding site" evidence="14">
    <location>
        <position position="171"/>
    </location>
    <ligand>
        <name>L-threonine</name>
        <dbReference type="ChEBI" id="CHEBI:57926"/>
    </ligand>
</feature>
<evidence type="ECO:0000256" key="6">
    <source>
        <dbReference type="ARBA" id="ARBA00022679"/>
    </source>
</evidence>
<evidence type="ECO:0000256" key="1">
    <source>
        <dbReference type="ARBA" id="ARBA00004496"/>
    </source>
</evidence>
<dbReference type="GO" id="GO:0000049">
    <property type="term" value="F:tRNA binding"/>
    <property type="evidence" value="ECO:0007669"/>
    <property type="project" value="TreeGrafter"/>
</dbReference>
<evidence type="ECO:0000256" key="13">
    <source>
        <dbReference type="PIRNR" id="PIRNR004930"/>
    </source>
</evidence>
<dbReference type="Pfam" id="PF03481">
    <property type="entry name" value="Sua5_C"/>
    <property type="match status" value="1"/>
</dbReference>
<dbReference type="GO" id="GO:0003725">
    <property type="term" value="F:double-stranded RNA binding"/>
    <property type="evidence" value="ECO:0007669"/>
    <property type="project" value="UniProtKB-UniRule"/>
</dbReference>
<feature type="binding site" evidence="14">
    <location>
        <position position="131"/>
    </location>
    <ligand>
        <name>L-threonine</name>
        <dbReference type="ChEBI" id="CHEBI:57926"/>
    </ligand>
</feature>
<evidence type="ECO:0000256" key="7">
    <source>
        <dbReference type="ARBA" id="ARBA00022694"/>
    </source>
</evidence>
<dbReference type="RefSeq" id="WP_111565862.1">
    <property type="nucleotide sequence ID" value="NZ_QLMI01000001.1"/>
</dbReference>
<dbReference type="GO" id="GO:0008033">
    <property type="term" value="P:tRNA processing"/>
    <property type="evidence" value="ECO:0007669"/>
    <property type="project" value="UniProtKB-KW"/>
</dbReference>
<comment type="similarity">
    <text evidence="2 13">Belongs to the SUA5 family.</text>
</comment>
<dbReference type="OrthoDB" id="9814580at2"/>
<comment type="caution">
    <text evidence="16">The sequence shown here is derived from an EMBL/GenBank/DDBJ whole genome shotgun (WGS) entry which is preliminary data.</text>
</comment>
<feature type="binding site" evidence="14">
    <location>
        <position position="107"/>
    </location>
    <ligand>
        <name>ATP</name>
        <dbReference type="ChEBI" id="CHEBI:30616"/>
    </ligand>
</feature>
<dbReference type="InterPro" id="IPR005145">
    <property type="entry name" value="Sua5_C"/>
</dbReference>
<dbReference type="EC" id="2.7.7.87" evidence="3 13"/>
<dbReference type="GO" id="GO:0005737">
    <property type="term" value="C:cytoplasm"/>
    <property type="evidence" value="ECO:0007669"/>
    <property type="project" value="UniProtKB-SubCell"/>
</dbReference>
<keyword evidence="7 13" id="KW-0819">tRNA processing</keyword>
<evidence type="ECO:0000256" key="3">
    <source>
        <dbReference type="ARBA" id="ARBA00012584"/>
    </source>
</evidence>
<comment type="function">
    <text evidence="13">Required for the formation of a threonylcarbamoyl group on adenosine at position 37 (t(6)A37) in tRNAs that read codons beginning with adenine.</text>
</comment>
<dbReference type="Pfam" id="PF01300">
    <property type="entry name" value="Sua5_yciO_yrdC"/>
    <property type="match status" value="1"/>
</dbReference>
<dbReference type="InterPro" id="IPR006070">
    <property type="entry name" value="Sua5-like_dom"/>
</dbReference>
<sequence>MISTDINLAVQHLNDNGIIGFPTETVYGLAGNAFEIEAIHKIFDVKKRPTFNPLIVHIKGIEDLEQVAQEIPPMAYELANAFWPGPLTFILKKQPQIPNLVTANQNTVAVRVPNHPVALELLKHLDFPLVAPSANPFTSISPTSAEHVENYFGNQINMVLDGGECSAGIESTIIGFENNRVVVYRLGALALEEIEKVSGSVTLLNKKDKKPIAPGMLLKHYAPKTDFILTRNVQEELDWYFGKKIGLLLFNSYLPEFDVNNQIVLSEESDLKLAASKLYYAMHQLDKMNLDLIIAERLPEYGLGISINDRLERASKK</sequence>
<dbReference type="InterPro" id="IPR038385">
    <property type="entry name" value="Sua5/YwlC_C"/>
</dbReference>
<dbReference type="NCBIfam" id="TIGR00057">
    <property type="entry name" value="L-threonylcarbamoyladenylate synthase"/>
    <property type="match status" value="1"/>
</dbReference>
<keyword evidence="8 13" id="KW-0548">Nucleotidyltransferase</keyword>
<name>A0A327YVP5_9FLAO</name>
<proteinExistence type="inferred from homology"/>
<evidence type="ECO:0000256" key="8">
    <source>
        <dbReference type="ARBA" id="ARBA00022695"/>
    </source>
</evidence>
<keyword evidence="10 13" id="KW-0067">ATP-binding</keyword>
<dbReference type="Gene3D" id="3.90.870.10">
    <property type="entry name" value="DHBP synthase"/>
    <property type="match status" value="1"/>
</dbReference>
<evidence type="ECO:0000256" key="2">
    <source>
        <dbReference type="ARBA" id="ARBA00007663"/>
    </source>
</evidence>
<accession>A0A327YVP5</accession>
<feature type="binding site" evidence="14">
    <location>
        <position position="111"/>
    </location>
    <ligand>
        <name>L-threonine</name>
        <dbReference type="ChEBI" id="CHEBI:57926"/>
    </ligand>
</feature>
<reference evidence="16 17" key="1">
    <citation type="submission" date="2018-06" db="EMBL/GenBank/DDBJ databases">
        <title>Genomic Encyclopedia of Type Strains, Phase III (KMG-III): the genomes of soil and plant-associated and newly described type strains.</title>
        <authorList>
            <person name="Whitman W."/>
        </authorList>
    </citation>
    <scope>NUCLEOTIDE SEQUENCE [LARGE SCALE GENOMIC DNA]</scope>
    <source>
        <strain evidence="16 17">CGMCC 1.12398</strain>
    </source>
</reference>
<keyword evidence="5 13" id="KW-0963">Cytoplasm</keyword>
<dbReference type="InterPro" id="IPR010923">
    <property type="entry name" value="T(6)A37_SUA5"/>
</dbReference>
<dbReference type="GO" id="GO:0006450">
    <property type="term" value="P:regulation of translational fidelity"/>
    <property type="evidence" value="ECO:0007669"/>
    <property type="project" value="TreeGrafter"/>
</dbReference>
<feature type="domain" description="YrdC-like" evidence="15">
    <location>
        <begin position="3"/>
        <end position="189"/>
    </location>
</feature>
<keyword evidence="9 13" id="KW-0547">Nucleotide-binding</keyword>
<evidence type="ECO:0000313" key="16">
    <source>
        <dbReference type="EMBL" id="RAK25308.1"/>
    </source>
</evidence>
<dbReference type="InterPro" id="IPR050156">
    <property type="entry name" value="TC-AMP_synthase_SUA5"/>
</dbReference>
<evidence type="ECO:0000256" key="5">
    <source>
        <dbReference type="ARBA" id="ARBA00022490"/>
    </source>
</evidence>
<feature type="binding site" evidence="14">
    <location>
        <position position="221"/>
    </location>
    <ligand>
        <name>ATP</name>
        <dbReference type="ChEBI" id="CHEBI:30616"/>
    </ligand>
</feature>
<comment type="subcellular location">
    <subcellularLocation>
        <location evidence="1 13">Cytoplasm</location>
    </subcellularLocation>
</comment>
<dbReference type="Proteomes" id="UP000249620">
    <property type="component" value="Unassembled WGS sequence"/>
</dbReference>